<evidence type="ECO:0000256" key="2">
    <source>
        <dbReference type="ARBA" id="ARBA00022475"/>
    </source>
</evidence>
<evidence type="ECO:0000256" key="5">
    <source>
        <dbReference type="ARBA" id="ARBA00023136"/>
    </source>
</evidence>
<dbReference type="RefSeq" id="WP_162319394.1">
    <property type="nucleotide sequence ID" value="NZ_JAHQXF010000004.1"/>
</dbReference>
<keyword evidence="4 6" id="KW-1133">Transmembrane helix</keyword>
<keyword evidence="2" id="KW-1003">Cell membrane</keyword>
<comment type="subcellular location">
    <subcellularLocation>
        <location evidence="1">Cell membrane</location>
        <topology evidence="1">Multi-pass membrane protein</topology>
    </subcellularLocation>
</comment>
<dbReference type="GO" id="GO:0005886">
    <property type="term" value="C:plasma membrane"/>
    <property type="evidence" value="ECO:0007669"/>
    <property type="project" value="UniProtKB-SubCell"/>
</dbReference>
<dbReference type="Proteomes" id="UP000766550">
    <property type="component" value="Unassembled WGS sequence"/>
</dbReference>
<evidence type="ECO:0000256" key="1">
    <source>
        <dbReference type="ARBA" id="ARBA00004651"/>
    </source>
</evidence>
<feature type="transmembrane region" description="Helical" evidence="6">
    <location>
        <begin position="281"/>
        <end position="298"/>
    </location>
</feature>
<organism evidence="7 8">
    <name type="scientific">Haloarcula limicola</name>
    <dbReference type="NCBI Taxonomy" id="1429915"/>
    <lineage>
        <taxon>Archaea</taxon>
        <taxon>Methanobacteriati</taxon>
        <taxon>Methanobacteriota</taxon>
        <taxon>Stenosarchaea group</taxon>
        <taxon>Halobacteria</taxon>
        <taxon>Halobacteriales</taxon>
        <taxon>Haloarculaceae</taxon>
        <taxon>Haloarcula</taxon>
    </lineage>
</organism>
<evidence type="ECO:0000256" key="3">
    <source>
        <dbReference type="ARBA" id="ARBA00022692"/>
    </source>
</evidence>
<sequence>MGDGPRSTRTLLPGLLLLVSLGVAAKLSASFLGWGTPLIFAVLFGALLSNTYGLPESLEPGVDAYKLLLEVGIVLLGASISLSDVIDAGPRILGLTVAVVAFGILVVEFLARYVFGLTGRTPALLATGSSICGVSAVLAVAGTIDASENDIAYATATILVFDALTLVAFPIAGSVLDMSSVSFGIWSGLSMFSTGPVAAAGFAYSQTAGEWATLTKLTRNSLIGLVVLAYSFSYSLNSDERASPRMFWEQFPKFLVGFFLVAAIANLPGISTGFVDTVGMASDWLFVFAFVGLGCGIQTKNLRQTGVRPFLTVLFYLLIISTVSLFAIRVIF</sequence>
<feature type="transmembrane region" description="Helical" evidence="6">
    <location>
        <begin position="123"/>
        <end position="144"/>
    </location>
</feature>
<feature type="transmembrane region" description="Helical" evidence="6">
    <location>
        <begin position="183"/>
        <end position="205"/>
    </location>
</feature>
<feature type="transmembrane region" description="Helical" evidence="6">
    <location>
        <begin position="92"/>
        <end position="111"/>
    </location>
</feature>
<dbReference type="PANTHER" id="PTHR30106">
    <property type="entry name" value="INNER MEMBRANE PROTEIN YEIH-RELATED"/>
    <property type="match status" value="1"/>
</dbReference>
<reference evidence="7 8" key="1">
    <citation type="submission" date="2021-06" db="EMBL/GenBank/DDBJ databases">
        <title>New haloarchaea isolates fom saline soil.</title>
        <authorList>
            <person name="Duran-Viseras A."/>
            <person name="Sanchez-Porro C.S."/>
            <person name="Ventosa A."/>
        </authorList>
    </citation>
    <scope>NUCLEOTIDE SEQUENCE [LARGE SCALE GENOMIC DNA]</scope>
    <source>
        <strain evidence="7 8">JCM 183640</strain>
    </source>
</reference>
<dbReference type="Pfam" id="PF03601">
    <property type="entry name" value="Cons_hypoth698"/>
    <property type="match status" value="1"/>
</dbReference>
<name>A0A8J7YD41_9EURY</name>
<dbReference type="OrthoDB" id="26684at2157"/>
<evidence type="ECO:0000313" key="7">
    <source>
        <dbReference type="EMBL" id="MBV0926283.1"/>
    </source>
</evidence>
<gene>
    <name evidence="7" type="ORF">KTS45_18915</name>
</gene>
<dbReference type="EMBL" id="JAHQXF010000004">
    <property type="protein sequence ID" value="MBV0926283.1"/>
    <property type="molecule type" value="Genomic_DNA"/>
</dbReference>
<keyword evidence="8" id="KW-1185">Reference proteome</keyword>
<dbReference type="InterPro" id="IPR018383">
    <property type="entry name" value="UPF0324_pro"/>
</dbReference>
<evidence type="ECO:0000256" key="6">
    <source>
        <dbReference type="SAM" id="Phobius"/>
    </source>
</evidence>
<evidence type="ECO:0000256" key="4">
    <source>
        <dbReference type="ARBA" id="ARBA00022989"/>
    </source>
</evidence>
<feature type="transmembrane region" description="Helical" evidence="6">
    <location>
        <begin position="310"/>
        <end position="331"/>
    </location>
</feature>
<keyword evidence="3 6" id="KW-0812">Transmembrane</keyword>
<feature type="transmembrane region" description="Helical" evidence="6">
    <location>
        <begin position="254"/>
        <end position="275"/>
    </location>
</feature>
<feature type="transmembrane region" description="Helical" evidence="6">
    <location>
        <begin position="150"/>
        <end position="171"/>
    </location>
</feature>
<keyword evidence="5 6" id="KW-0472">Membrane</keyword>
<protein>
    <submittedName>
        <fullName evidence="7">Putative sulfate exporter family transporter</fullName>
    </submittedName>
</protein>
<evidence type="ECO:0000313" key="8">
    <source>
        <dbReference type="Proteomes" id="UP000766550"/>
    </source>
</evidence>
<feature type="transmembrane region" description="Helical" evidence="6">
    <location>
        <begin position="217"/>
        <end position="234"/>
    </location>
</feature>
<dbReference type="AlphaFoldDB" id="A0A8J7YD41"/>
<comment type="caution">
    <text evidence="7">The sequence shown here is derived from an EMBL/GenBank/DDBJ whole genome shotgun (WGS) entry which is preliminary data.</text>
</comment>
<dbReference type="PANTHER" id="PTHR30106:SF1">
    <property type="entry name" value="UPF0324 MEMBRANE PROTEIN FN0533"/>
    <property type="match status" value="1"/>
</dbReference>
<proteinExistence type="predicted"/>
<accession>A0A8J7YD41</accession>